<dbReference type="InterPro" id="IPR006433">
    <property type="entry name" value="Prohead_protease"/>
</dbReference>
<dbReference type="GO" id="GO:0006508">
    <property type="term" value="P:proteolysis"/>
    <property type="evidence" value="ECO:0007669"/>
    <property type="project" value="UniProtKB-KW"/>
</dbReference>
<evidence type="ECO:0000313" key="5">
    <source>
        <dbReference type="EMBL" id="SEM40788.1"/>
    </source>
</evidence>
<name>A0A1H7Y647_9SPHN</name>
<gene>
    <name evidence="5" type="ORF">SAMN05192583_0082</name>
</gene>
<keyword evidence="3" id="KW-0378">Hydrolase</keyword>
<reference evidence="6" key="1">
    <citation type="submission" date="2016-10" db="EMBL/GenBank/DDBJ databases">
        <authorList>
            <person name="Varghese N."/>
            <person name="Submissions S."/>
        </authorList>
    </citation>
    <scope>NUCLEOTIDE SEQUENCE [LARGE SCALE GENOMIC DNA]</scope>
    <source>
        <strain evidence="6">S6-262</strain>
    </source>
</reference>
<dbReference type="GO" id="GO:0008233">
    <property type="term" value="F:peptidase activity"/>
    <property type="evidence" value="ECO:0007669"/>
    <property type="project" value="UniProtKB-KW"/>
</dbReference>
<organism evidence="5 6">
    <name type="scientific">Sphingomonas gellani</name>
    <dbReference type="NCBI Taxonomy" id="1166340"/>
    <lineage>
        <taxon>Bacteria</taxon>
        <taxon>Pseudomonadati</taxon>
        <taxon>Pseudomonadota</taxon>
        <taxon>Alphaproteobacteria</taxon>
        <taxon>Sphingomonadales</taxon>
        <taxon>Sphingomonadaceae</taxon>
        <taxon>Sphingomonas</taxon>
    </lineage>
</organism>
<evidence type="ECO:0000256" key="1">
    <source>
        <dbReference type="ARBA" id="ARBA00022612"/>
    </source>
</evidence>
<dbReference type="STRING" id="1166340.SAMN05192583_0082"/>
<proteinExistence type="predicted"/>
<keyword evidence="1" id="KW-1188">Viral release from host cell</keyword>
<keyword evidence="6" id="KW-1185">Reference proteome</keyword>
<evidence type="ECO:0000256" key="3">
    <source>
        <dbReference type="ARBA" id="ARBA00022801"/>
    </source>
</evidence>
<keyword evidence="2" id="KW-0645">Protease</keyword>
<protein>
    <recommendedName>
        <fullName evidence="4">Prohead serine protease domain-containing protein</fullName>
    </recommendedName>
</protein>
<evidence type="ECO:0000259" key="4">
    <source>
        <dbReference type="Pfam" id="PF04586"/>
    </source>
</evidence>
<evidence type="ECO:0000256" key="2">
    <source>
        <dbReference type="ARBA" id="ARBA00022670"/>
    </source>
</evidence>
<dbReference type="RefSeq" id="WP_093663521.1">
    <property type="nucleotide sequence ID" value="NZ_FOCF01000001.1"/>
</dbReference>
<dbReference type="Proteomes" id="UP000199206">
    <property type="component" value="Unassembled WGS sequence"/>
</dbReference>
<evidence type="ECO:0000313" key="6">
    <source>
        <dbReference type="Proteomes" id="UP000199206"/>
    </source>
</evidence>
<dbReference type="Pfam" id="PF04586">
    <property type="entry name" value="Peptidase_S78"/>
    <property type="match status" value="1"/>
</dbReference>
<dbReference type="EMBL" id="FOCF01000001">
    <property type="protein sequence ID" value="SEM40788.1"/>
    <property type="molecule type" value="Genomic_DNA"/>
</dbReference>
<sequence>MNPIEQKAIARLECKIDGVDEADGKMTFSGYGSVFGNVDSYGDVIAAGAFAESLAEHKAAGTLPLMLLNHDAWDSLPIGVWTGMEEDSHGLKVTGQLLDTSMGRDTYTALKSGAISGLSIGFRAKSFDLRATQDDPLRTLTAVDLIEVSVVTLPANVKARVQAVKSAGVDMSVRDLEQLLRDCGLSKSESIAVASQFESKKELADKKAVSDAISSLIGKMRAA</sequence>
<dbReference type="NCBIfam" id="TIGR01543">
    <property type="entry name" value="proheadase_HK97"/>
    <property type="match status" value="1"/>
</dbReference>
<dbReference type="AlphaFoldDB" id="A0A1H7Y647"/>
<feature type="domain" description="Prohead serine protease" evidence="4">
    <location>
        <begin position="20"/>
        <end position="166"/>
    </location>
</feature>
<dbReference type="InterPro" id="IPR054613">
    <property type="entry name" value="Peptidase_S78_dom"/>
</dbReference>
<dbReference type="OrthoDB" id="9804926at2"/>
<accession>A0A1H7Y647</accession>